<dbReference type="OMA" id="SWSELMI"/>
<dbReference type="InterPro" id="IPR008936">
    <property type="entry name" value="Rho_GTPase_activation_prot"/>
</dbReference>
<dbReference type="CDD" id="cd05392">
    <property type="entry name" value="RasGAP_Neurofibromin_like"/>
    <property type="match status" value="1"/>
</dbReference>
<evidence type="ECO:0000256" key="2">
    <source>
        <dbReference type="ARBA" id="ARBA00022553"/>
    </source>
</evidence>
<feature type="compositionally biased region" description="Polar residues" evidence="3">
    <location>
        <begin position="624"/>
        <end position="641"/>
    </location>
</feature>
<dbReference type="OrthoDB" id="28245at2759"/>
<evidence type="ECO:0000256" key="1">
    <source>
        <dbReference type="ARBA" id="ARBA00022468"/>
    </source>
</evidence>
<dbReference type="KEGG" id="kng:KNAG_0K00890"/>
<dbReference type="PROSITE" id="PS50018">
    <property type="entry name" value="RAS_GTPASE_ACTIV_2"/>
    <property type="match status" value="1"/>
</dbReference>
<dbReference type="STRING" id="1071383.J7SA39"/>
<feature type="region of interest" description="Disordered" evidence="3">
    <location>
        <begin position="427"/>
        <end position="451"/>
    </location>
</feature>
<proteinExistence type="predicted"/>
<dbReference type="Pfam" id="PF00616">
    <property type="entry name" value="RasGAP"/>
    <property type="match status" value="1"/>
</dbReference>
<dbReference type="EMBL" id="HE978324">
    <property type="protein sequence ID" value="CCK72454.1"/>
    <property type="molecule type" value="Genomic_DNA"/>
</dbReference>
<feature type="region of interest" description="Disordered" evidence="3">
    <location>
        <begin position="352"/>
        <end position="409"/>
    </location>
</feature>
<dbReference type="InterPro" id="IPR001936">
    <property type="entry name" value="RasGAP_dom"/>
</dbReference>
<feature type="compositionally biased region" description="Basic and acidic residues" evidence="3">
    <location>
        <begin position="612"/>
        <end position="623"/>
    </location>
</feature>
<keyword evidence="2" id="KW-0597">Phosphoprotein</keyword>
<dbReference type="GO" id="GO:0005789">
    <property type="term" value="C:endoplasmic reticulum membrane"/>
    <property type="evidence" value="ECO:0007669"/>
    <property type="project" value="EnsemblFungi"/>
</dbReference>
<dbReference type="GO" id="GO:0046580">
    <property type="term" value="P:negative regulation of Ras protein signal transduction"/>
    <property type="evidence" value="ECO:0007669"/>
    <property type="project" value="EnsemblFungi"/>
</dbReference>
<dbReference type="InterPro" id="IPR036865">
    <property type="entry name" value="CRAL-TRIO_dom_sf"/>
</dbReference>
<keyword evidence="6" id="KW-1185">Reference proteome</keyword>
<dbReference type="InterPro" id="IPR039360">
    <property type="entry name" value="Ras_GTPase"/>
</dbReference>
<dbReference type="SMART" id="SM00323">
    <property type="entry name" value="RasGAP"/>
    <property type="match status" value="1"/>
</dbReference>
<dbReference type="PANTHER" id="PTHR10194">
    <property type="entry name" value="RAS GTPASE-ACTIVATING PROTEINS"/>
    <property type="match status" value="1"/>
</dbReference>
<protein>
    <recommendedName>
        <fullName evidence="4">Ras-GAP domain-containing protein</fullName>
    </recommendedName>
</protein>
<name>J7SA39_HUIN7</name>
<feature type="compositionally biased region" description="Polar residues" evidence="3">
    <location>
        <begin position="981"/>
        <end position="1002"/>
    </location>
</feature>
<feature type="region of interest" description="Disordered" evidence="3">
    <location>
        <begin position="875"/>
        <end position="1021"/>
    </location>
</feature>
<keyword evidence="1" id="KW-0343">GTPase activation</keyword>
<reference evidence="5 6" key="1">
    <citation type="journal article" date="2011" name="Proc. Natl. Acad. Sci. U.S.A.">
        <title>Evolutionary erosion of yeast sex chromosomes by mating-type switching accidents.</title>
        <authorList>
            <person name="Gordon J.L."/>
            <person name="Armisen D."/>
            <person name="Proux-Wera E."/>
            <person name="Oheigeartaigh S.S."/>
            <person name="Byrne K.P."/>
            <person name="Wolfe K.H."/>
        </authorList>
    </citation>
    <scope>NUCLEOTIDE SEQUENCE [LARGE SCALE GENOMIC DNA]</scope>
    <source>
        <strain evidence="6">ATCC MYA-139 / BCRC 22969 / CBS 8797 / CCRC 22969 / KCTC 17520 / NBRC 10181 / NCYC 3082</strain>
    </source>
</reference>
<organism evidence="5 6">
    <name type="scientific">Huiozyma naganishii (strain ATCC MYA-139 / BCRC 22969 / CBS 8797 / KCTC 17520 / NBRC 10181 / NCYC 3082 / Yp74L-3)</name>
    <name type="common">Yeast</name>
    <name type="synonym">Kazachstania naganishii</name>
    <dbReference type="NCBI Taxonomy" id="1071383"/>
    <lineage>
        <taxon>Eukaryota</taxon>
        <taxon>Fungi</taxon>
        <taxon>Dikarya</taxon>
        <taxon>Ascomycota</taxon>
        <taxon>Saccharomycotina</taxon>
        <taxon>Saccharomycetes</taxon>
        <taxon>Saccharomycetales</taxon>
        <taxon>Saccharomycetaceae</taxon>
        <taxon>Huiozyma</taxon>
    </lineage>
</organism>
<accession>J7SA39</accession>
<dbReference type="PANTHER" id="PTHR10194:SF142">
    <property type="entry name" value="NEUROFIBROMIN"/>
    <property type="match status" value="1"/>
</dbReference>
<feature type="compositionally biased region" description="Polar residues" evidence="3">
    <location>
        <begin position="477"/>
        <end position="487"/>
    </location>
</feature>
<feature type="domain" description="Ras-GAP" evidence="4">
    <location>
        <begin position="1702"/>
        <end position="1891"/>
    </location>
</feature>
<dbReference type="HOGENOM" id="CLU_000439_0_0_1"/>
<feature type="compositionally biased region" description="Polar residues" evidence="3">
    <location>
        <begin position="914"/>
        <end position="926"/>
    </location>
</feature>
<dbReference type="eggNOG" id="KOG1826">
    <property type="taxonomic scope" value="Eukaryota"/>
</dbReference>
<evidence type="ECO:0000313" key="5">
    <source>
        <dbReference type="EMBL" id="CCK72454.1"/>
    </source>
</evidence>
<feature type="region of interest" description="Disordered" evidence="3">
    <location>
        <begin position="612"/>
        <end position="646"/>
    </location>
</feature>
<evidence type="ECO:0000256" key="3">
    <source>
        <dbReference type="SAM" id="MobiDB-lite"/>
    </source>
</evidence>
<feature type="compositionally biased region" description="Polar residues" evidence="3">
    <location>
        <begin position="361"/>
        <end position="398"/>
    </location>
</feature>
<dbReference type="Proteomes" id="UP000006310">
    <property type="component" value="Chromosome 11"/>
</dbReference>
<feature type="compositionally biased region" description="Low complexity" evidence="3">
    <location>
        <begin position="435"/>
        <end position="451"/>
    </location>
</feature>
<dbReference type="GeneID" id="34528221"/>
<evidence type="ECO:0000313" key="6">
    <source>
        <dbReference type="Proteomes" id="UP000006310"/>
    </source>
</evidence>
<dbReference type="Gene3D" id="1.10.506.10">
    <property type="entry name" value="GTPase Activation - p120gap, domain 1"/>
    <property type="match status" value="1"/>
</dbReference>
<dbReference type="InterPro" id="IPR023152">
    <property type="entry name" value="RasGAP_CS"/>
</dbReference>
<feature type="region of interest" description="Disordered" evidence="3">
    <location>
        <begin position="464"/>
        <end position="487"/>
    </location>
</feature>
<dbReference type="GO" id="GO:0005739">
    <property type="term" value="C:mitochondrion"/>
    <property type="evidence" value="ECO:0007669"/>
    <property type="project" value="EnsemblFungi"/>
</dbReference>
<gene>
    <name evidence="5" type="primary">KNAG0K00890</name>
    <name evidence="5" type="ordered locus">KNAG_0K00890</name>
</gene>
<dbReference type="Gene3D" id="3.40.525.10">
    <property type="entry name" value="CRAL-TRIO lipid binding domain"/>
    <property type="match status" value="1"/>
</dbReference>
<dbReference type="SUPFAM" id="SSF48350">
    <property type="entry name" value="GTPase activation domain, GAP"/>
    <property type="match status" value="1"/>
</dbReference>
<reference evidence="6" key="2">
    <citation type="submission" date="2012-08" db="EMBL/GenBank/DDBJ databases">
        <title>Genome sequence of Kazachstania naganishii.</title>
        <authorList>
            <person name="Gordon J.L."/>
            <person name="Armisen D."/>
            <person name="Proux-Wera E."/>
            <person name="OhEigeartaigh S.S."/>
            <person name="Byrne K.P."/>
            <person name="Wolfe K.H."/>
        </authorList>
    </citation>
    <scope>NUCLEOTIDE SEQUENCE [LARGE SCALE GENOMIC DNA]</scope>
    <source>
        <strain evidence="6">ATCC MYA-139 / BCRC 22969 / CBS 8797 / CCRC 22969 / KCTC 17520 / NBRC 10181 / NCYC 3082</strain>
    </source>
</reference>
<dbReference type="PROSITE" id="PS00509">
    <property type="entry name" value="RAS_GTPASE_ACTIV_1"/>
    <property type="match status" value="1"/>
</dbReference>
<sequence>MTDALLKYIYVDRLYQLLPVESVFKTYDQVEADSYFISCRSIILNVAVSRDLNVVAKHTLDLTDSILEGNDIISPEVTVDAIQSVLVLVRLLNNSMQYYWEYIENFVDEEEDSAGYEIYTDSQIGIPRPVRKIVVGKCPQVLESSVATRLIETCFSLTFHTRTLQIVANLCNHLHNLGNSGYVNYFSILPKYQHYLKENNNPFYTKLMDSTVNNLLRFIAASNPNEYFNFIRNKIQIPLVQQTDDMQVMGYLMLFSNLYMKKSIVLKTLELIKLVLHSLKKQAFQHLLLFFSSKSYIFWIMSRPENYAAFYESLKDFNSKNGKRNYPISSFISGFFDDIYSHYNISGILSSNQNSTSSSNAKTDSMSIESMPVGSSSPFPAQNFQSTKNPSSTTLSNLETRRPIYRANSGTSSSRLYDLLHSSPVSAGSMQQGHISAGNSSSNLSSMTLSSSSISTSQTNFAFDGRSSSMSKDESRASSSDFENLSARSPVQNANDMLKHANESAEPGILQIRMDSSSSQNNAIPVDATKAQGLFIKTKGLDNARLRRKRSSGTSHLEGILSLFSQFNDAETLTHTAPLRFLIILMMFDTELFSVLIPHHFKNLISAERATDQDHNISTERKSSGSTETLSSHPSPVSPNTAEKDKDKGIQLRHFTQGFKKLSLLQPSKKKSVKVISLIIKNLNGSLATCETALLDSMRSCIMLLSLAAPVCLVNNSAPSVIFSKRLIPLLGVNLDIGEKWDSSISCNAALRACLTKHKDHYSQFRIEYFTAALQFELVGFISKLNLQKLNPKTDLENLKLYTESLRIFFYLPGSERMREQIATETSVFLKNILSSVSDIVLEEFPNIGEKISDIVDAIMNGSIVDQFGSRKTFNSGTPSVSSSLRSESPFDDLVSTSSSLKRGYSTDEAVSDWSPQTGFQPTSPIDSPLPYVPSPMSRSRSSDTSNKGPLESSHLATPRASSSTGRNKLFVLNPTDGDENVSSSVSSQRMTVTTSTPSRNIKSFARTPIRANRDSDDNTQKNLKVKLASNLENKLSLVTAEDVQNAKIIMISIFNIFENLLNLFFLPHESNSDLLWISEEFKNIIKPIFIGIVGSDEEIRNSSQAFMDVLMEYIKEFSMDTSAITVNGYILICSYTVCLFSVGLFNLDIDNAKRLTLMNIVDNYLQLRSYLIMVSTDTENAAAVAEADKSTFGPLIVTIGRAAVISLCCTDSKIQNVLKNIYRHAMTIINFYLEHVTEVDIRWMVNIKFIEAMGEDANLRDTSGSLAFQRRVRRLLLKNIKGCDSVVLDCTCEMFKKWKYYDKMDLKLSQEEWTDFRSIAGILAPISGVMLFGYGANEEFENATYKEYLWQLRRDIDYFIYKQCQWLNNSDLIVRENARDLLSVELHPLSFKVLFEHLRSRIDELSSFDLSLPKNDLTYILLEQIIITLRTILRRDDDTSAMVLFSVDIIEIIEQLVILVEDLPHDIPKYFKAVIQMSKMFRALEHSEMNLALKNHFTLKNNWLRVVIRWFKLAITKEYDLENIAKPHREMNLLRRDLDFLYSDTAIESSKALAYLTVDLPLEIVAASSEEEAKRSKYVEFGHDFNILLKGLEKSMKYDTYPVSLRHKMSILNENIILSLTNLSNANIDASLQFIVPMGYSDNTNIRIAFLKVFTNILSSFQVRKDKIESEKLKAMDDLLQFGIRNPQLTYVIASICPANDLDAYATVLVNGLETRNAAHIIVAQLVVDEIRNVSRPTDILRRNSCATRALSMLSKYKGAEYLINTLRPVLQELLNNHDFFEIEKVTPSDPNCKTQVELFKKYMRKLIDAICSSISYFPPEFFYICQQIYTEVKKKFPNYTYIAAGSFVFLRFICPALVNPESENIVEIKSAGENRPFLTLAKIIQQIANGSDNLIKWPSLVSEEQFLTECSCKIFDFLKEVCRPDRNPAIVVRTDGPSKPFEFNFLHQFLVTQEIKIRKRLLSMVKSSDDFIFFKKTFLLLDDVFGRLGEPKMENTQGIPDFVRIHKDKYPRLFEYMNRLAFKMHQDVKNGNRIVAESLTTDNIPVIIFVIGKNATEELDFDTVIYRLLQVYVRIWTSKHYFVLDSTGFDGKVFDIKRVITVLNVVLPDIAISNCKGYYLLNTNQNMMQYWNSFFEHENVYVEAKTPIHFINTNSDYEMIEKLKLGGEGVSVLDDVRVSLNDLTMYDENKKRLTPVSLKLGNKYFQVLDETGKQMKINQLNKLVTVKINEVHEIYEVVSAEVSHYSGVHGEFTVTLNDGTRMIFCNPKYLEIVKMFHYAKAREETGFNDDETQPTMNTSTIAWDIPDSREQRELTTHLLLVMMVGMFHKEDTVKNLSYNLVAEAEKAFHLNFGTRFHTTPEVYVPTDITSFLFLIAQSLAAEHPLLTFSMWKHILNALVVGVVPRDYVPQTLYALSAWVPNLFEYVYLDDEEEGAENISNLFRILIKLTVSDPAFTSIYLREVWFPIGSDGRLTNFLVTEVINHALERDSENREWEKIVTLLSSFPTVEIASILVKRLKGVIESFLPSLQQEALTQSWAELKILVRVSIYVFFESPFITNMFLPELLYVISLLIDVGPTELRVSLHELLMNICSSLTIDDSLPLYKKERIDAITVLFSKQKMKYISGFSQHKGRLLQTFNASSFVSKFNTLEHLVTNMVALMDCATLNDSAQWKTKYRKLLTDVVFTKDSFLSSRATMILGILGKTFTSEHLCRNLLSETMKIAAAPKITEEVLFSVVAQCFTYSAIAEGLDPSSVLLKQLFWLSFTLIDTYHPAIYEGALLMLSKSLKKICEHNLEVNEGHKKVVTILLEARKFGLGLFEQLDEVHKIKWSEENFPSIMLSVVSSGFAVPSIRTVAIDCLKTALSYSYKEHTKFSIPTQYENYMFIMYVVSNAEEFDEILKEIEYDGEVVQISKYYRIPGKLLDWLSSDCESSNIALYQGSIIFTSSSSDEPSKLRYALVMRYLLFSNRICLFRFFARLEADIRRVLIKENIFEYIPILFDITGEIIKYDEYNHIDEYLEYTLQMMRDKGLQIVSELPASEMFATSGNVIGVSDPRQVYKRKRLVVLLLSRIIYL</sequence>
<dbReference type="RefSeq" id="XP_022466699.1">
    <property type="nucleotide sequence ID" value="XM_022610399.1"/>
</dbReference>
<dbReference type="GO" id="GO:0007193">
    <property type="term" value="P:adenylate cyclase-inhibiting G protein-coupled receptor signaling pathway"/>
    <property type="evidence" value="ECO:0007669"/>
    <property type="project" value="EnsemblFungi"/>
</dbReference>
<dbReference type="GO" id="GO:0005096">
    <property type="term" value="F:GTPase activator activity"/>
    <property type="evidence" value="ECO:0007669"/>
    <property type="project" value="UniProtKB-KW"/>
</dbReference>
<evidence type="ECO:0000259" key="4">
    <source>
        <dbReference type="PROSITE" id="PS50018"/>
    </source>
</evidence>